<dbReference type="PANTHER" id="PTHR43654">
    <property type="entry name" value="GLUTAMATE 5-KINASE"/>
    <property type="match status" value="1"/>
</dbReference>
<comment type="subcellular location">
    <subcellularLocation>
        <location evidence="8">Cytoplasm</location>
    </subcellularLocation>
</comment>
<dbReference type="NCBIfam" id="TIGR01027">
    <property type="entry name" value="proB"/>
    <property type="match status" value="1"/>
</dbReference>
<dbReference type="InterPro" id="IPR041739">
    <property type="entry name" value="G5K_ProB"/>
</dbReference>
<protein>
    <recommendedName>
        <fullName evidence="8">Glutamate 5-kinase</fullName>
        <ecNumber evidence="8">2.7.2.11</ecNumber>
    </recommendedName>
    <alternativeName>
        <fullName evidence="8">Gamma-glutamyl kinase</fullName>
        <shortName evidence="8">GK</shortName>
    </alternativeName>
</protein>
<feature type="binding site" evidence="8">
    <location>
        <position position="7"/>
    </location>
    <ligand>
        <name>ATP</name>
        <dbReference type="ChEBI" id="CHEBI:30616"/>
    </ligand>
</feature>
<evidence type="ECO:0000256" key="2">
    <source>
        <dbReference type="ARBA" id="ARBA00022605"/>
    </source>
</evidence>
<feature type="binding site" evidence="8">
    <location>
        <position position="134"/>
    </location>
    <ligand>
        <name>substrate</name>
    </ligand>
</feature>
<proteinExistence type="inferred from homology"/>
<accession>A0ABU0E7W2</accession>
<dbReference type="InterPro" id="IPR005715">
    <property type="entry name" value="Glu_5kinase/COase_Synthase"/>
</dbReference>
<evidence type="ECO:0000256" key="1">
    <source>
        <dbReference type="ARBA" id="ARBA00022490"/>
    </source>
</evidence>
<evidence type="ECO:0000313" key="10">
    <source>
        <dbReference type="EMBL" id="MDQ0362585.1"/>
    </source>
</evidence>
<dbReference type="InterPro" id="IPR001057">
    <property type="entry name" value="Glu/AcGlu_kinase"/>
</dbReference>
<comment type="function">
    <text evidence="8">Catalyzes the transfer of a phosphate group to glutamate to form L-glutamate 5-phosphate.</text>
</comment>
<comment type="caution">
    <text evidence="10">The sequence shown here is derived from an EMBL/GenBank/DDBJ whole genome shotgun (WGS) entry which is preliminary data.</text>
</comment>
<dbReference type="PROSITE" id="PS00902">
    <property type="entry name" value="GLUTAMATE_5_KINASE"/>
    <property type="match status" value="1"/>
</dbReference>
<dbReference type="EMBL" id="JAUSUR010000007">
    <property type="protein sequence ID" value="MDQ0362585.1"/>
    <property type="molecule type" value="Genomic_DNA"/>
</dbReference>
<organism evidence="10 11">
    <name type="scientific">Breznakia pachnodae</name>
    <dbReference type="NCBI Taxonomy" id="265178"/>
    <lineage>
        <taxon>Bacteria</taxon>
        <taxon>Bacillati</taxon>
        <taxon>Bacillota</taxon>
        <taxon>Erysipelotrichia</taxon>
        <taxon>Erysipelotrichales</taxon>
        <taxon>Erysipelotrichaceae</taxon>
        <taxon>Breznakia</taxon>
    </lineage>
</organism>
<comment type="catalytic activity">
    <reaction evidence="8">
        <text>L-glutamate + ATP = L-glutamyl 5-phosphate + ADP</text>
        <dbReference type="Rhea" id="RHEA:14877"/>
        <dbReference type="ChEBI" id="CHEBI:29985"/>
        <dbReference type="ChEBI" id="CHEBI:30616"/>
        <dbReference type="ChEBI" id="CHEBI:58274"/>
        <dbReference type="ChEBI" id="CHEBI:456216"/>
        <dbReference type="EC" id="2.7.2.11"/>
    </reaction>
</comment>
<evidence type="ECO:0000256" key="4">
    <source>
        <dbReference type="ARBA" id="ARBA00022679"/>
    </source>
</evidence>
<dbReference type="Proteomes" id="UP001230220">
    <property type="component" value="Unassembled WGS sequence"/>
</dbReference>
<dbReference type="HAMAP" id="MF_00456">
    <property type="entry name" value="ProB"/>
    <property type="match status" value="1"/>
</dbReference>
<keyword evidence="2 8" id="KW-0028">Amino-acid biosynthesis</keyword>
<evidence type="ECO:0000259" key="9">
    <source>
        <dbReference type="Pfam" id="PF00696"/>
    </source>
</evidence>
<keyword evidence="11" id="KW-1185">Reference proteome</keyword>
<feature type="binding site" evidence="8">
    <location>
        <begin position="208"/>
        <end position="214"/>
    </location>
    <ligand>
        <name>ATP</name>
        <dbReference type="ChEBI" id="CHEBI:30616"/>
    </ligand>
</feature>
<keyword evidence="1 8" id="KW-0963">Cytoplasm</keyword>
<dbReference type="EC" id="2.7.2.11" evidence="8"/>
<keyword evidence="5 8" id="KW-0547">Nucleotide-binding</keyword>
<dbReference type="InterPro" id="IPR036393">
    <property type="entry name" value="AceGlu_kinase-like_sf"/>
</dbReference>
<name>A0ABU0E7W2_9FIRM</name>
<evidence type="ECO:0000256" key="8">
    <source>
        <dbReference type="HAMAP-Rule" id="MF_00456"/>
    </source>
</evidence>
<dbReference type="RefSeq" id="WP_307410327.1">
    <property type="nucleotide sequence ID" value="NZ_JAUSUR010000007.1"/>
</dbReference>
<keyword evidence="4 8" id="KW-0808">Transferase</keyword>
<dbReference type="CDD" id="cd04242">
    <property type="entry name" value="AAK_G5K_ProB"/>
    <property type="match status" value="1"/>
</dbReference>
<evidence type="ECO:0000256" key="7">
    <source>
        <dbReference type="ARBA" id="ARBA00022840"/>
    </source>
</evidence>
<sequence>MKRIVIKVGSSTVTHESGLLNLRKIEELAKIISDLSNKGMEIVLVSSGAVAAGMGRMQLQSTPSTLCDKQAVASIGQCELMYIYDKFFSQFGKVVAQMLMTKRVILDDTLRENATRTVETLLSYRTIPIINENDSVATEELVYGDNDTLGAITAQLIKAEMLIVLSDIDGLYDRNPSKHEDAKLIPIVEEVTSEIEAMAEDTSTKVGTGGMITKLAAAKIATEAGCDMVICNGKDLNVIYDVVDNKHVGTLFKRR</sequence>
<evidence type="ECO:0000256" key="5">
    <source>
        <dbReference type="ARBA" id="ARBA00022741"/>
    </source>
</evidence>
<dbReference type="InterPro" id="IPR011529">
    <property type="entry name" value="Glu_5kinase"/>
</dbReference>
<dbReference type="SUPFAM" id="SSF53633">
    <property type="entry name" value="Carbamate kinase-like"/>
    <property type="match status" value="1"/>
</dbReference>
<gene>
    <name evidence="8" type="primary">proB</name>
    <name evidence="10" type="ORF">J2S15_003339</name>
</gene>
<dbReference type="InterPro" id="IPR019797">
    <property type="entry name" value="Glutamate_5-kinase_CS"/>
</dbReference>
<feature type="binding site" evidence="8">
    <location>
        <begin position="166"/>
        <end position="167"/>
    </location>
    <ligand>
        <name>ATP</name>
        <dbReference type="ChEBI" id="CHEBI:30616"/>
    </ligand>
</feature>
<feature type="binding site" evidence="8">
    <location>
        <position position="146"/>
    </location>
    <ligand>
        <name>substrate</name>
    </ligand>
</feature>
<reference evidence="10 11" key="1">
    <citation type="submission" date="2023-07" db="EMBL/GenBank/DDBJ databases">
        <title>Genomic Encyclopedia of Type Strains, Phase IV (KMG-IV): sequencing the most valuable type-strain genomes for metagenomic binning, comparative biology and taxonomic classification.</title>
        <authorList>
            <person name="Goeker M."/>
        </authorList>
    </citation>
    <scope>NUCLEOTIDE SEQUENCE [LARGE SCALE GENOMIC DNA]</scope>
    <source>
        <strain evidence="10 11">DSM 16784</strain>
    </source>
</reference>
<evidence type="ECO:0000256" key="6">
    <source>
        <dbReference type="ARBA" id="ARBA00022777"/>
    </source>
</evidence>
<evidence type="ECO:0000313" key="11">
    <source>
        <dbReference type="Proteomes" id="UP001230220"/>
    </source>
</evidence>
<dbReference type="GO" id="GO:0004349">
    <property type="term" value="F:glutamate 5-kinase activity"/>
    <property type="evidence" value="ECO:0007669"/>
    <property type="project" value="UniProtKB-EC"/>
</dbReference>
<comment type="similarity">
    <text evidence="8">Belongs to the glutamate 5-kinase family.</text>
</comment>
<evidence type="ECO:0000256" key="3">
    <source>
        <dbReference type="ARBA" id="ARBA00022650"/>
    </source>
</evidence>
<dbReference type="PANTHER" id="PTHR43654:SF1">
    <property type="entry name" value="ISOPENTENYL PHOSPHATE KINASE"/>
    <property type="match status" value="1"/>
</dbReference>
<feature type="binding site" evidence="8">
    <location>
        <position position="47"/>
    </location>
    <ligand>
        <name>substrate</name>
    </ligand>
</feature>
<dbReference type="Gene3D" id="3.40.1160.10">
    <property type="entry name" value="Acetylglutamate kinase-like"/>
    <property type="match status" value="1"/>
</dbReference>
<dbReference type="Pfam" id="PF00696">
    <property type="entry name" value="AA_kinase"/>
    <property type="match status" value="1"/>
</dbReference>
<keyword evidence="3 8" id="KW-0641">Proline biosynthesis</keyword>
<keyword evidence="7 8" id="KW-0067">ATP-binding</keyword>
<comment type="pathway">
    <text evidence="8">Amino-acid biosynthesis; L-proline biosynthesis; L-glutamate 5-semialdehyde from L-glutamate: step 1/2.</text>
</comment>
<dbReference type="PIRSF" id="PIRSF000729">
    <property type="entry name" value="GK"/>
    <property type="match status" value="1"/>
</dbReference>
<keyword evidence="6 8" id="KW-0418">Kinase</keyword>
<dbReference type="InterPro" id="IPR001048">
    <property type="entry name" value="Asp/Glu/Uridylate_kinase"/>
</dbReference>
<feature type="domain" description="Aspartate/glutamate/uridylate kinase" evidence="9">
    <location>
        <begin position="2"/>
        <end position="232"/>
    </location>
</feature>
<dbReference type="PRINTS" id="PR00474">
    <property type="entry name" value="GLU5KINASE"/>
</dbReference>